<dbReference type="Proteomes" id="UP000030649">
    <property type="component" value="Unassembled WGS sequence"/>
</dbReference>
<gene>
    <name evidence="1" type="ORF">J07HQW1_01918</name>
</gene>
<sequence length="96" mass="10457">MVYLISAVALITAYVGSHYLRYGTVEYRRRDDQIIAYDRLLKTSQWSAGVYTGDFSVANAILNRFFGTGALTATADTPEDLGSVRLGPVDGLTADC</sequence>
<accession>U1MPM2</accession>
<evidence type="ECO:0000313" key="2">
    <source>
        <dbReference type="Proteomes" id="UP000030649"/>
    </source>
</evidence>
<reference evidence="1 2" key="1">
    <citation type="journal article" date="2013" name="PLoS ONE">
        <title>Assembly-driven community genomics of a hypersaline microbial ecosystem.</title>
        <authorList>
            <person name="Podell S."/>
            <person name="Ugalde J.A."/>
            <person name="Narasingarao P."/>
            <person name="Banfield J.F."/>
            <person name="Heidelberg K.B."/>
            <person name="Allen E.E."/>
        </authorList>
    </citation>
    <scope>NUCLEOTIDE SEQUENCE [LARGE SCALE GENOMIC DNA]</scope>
    <source>
        <strain evidence="2">J07HQW1</strain>
    </source>
</reference>
<name>U1MPM2_9EURY</name>
<evidence type="ECO:0000313" key="1">
    <source>
        <dbReference type="EMBL" id="ERG91884.1"/>
    </source>
</evidence>
<organism evidence="1 2">
    <name type="scientific">Haloquadratum walsbyi J07HQW1</name>
    <dbReference type="NCBI Taxonomy" id="1238424"/>
    <lineage>
        <taxon>Archaea</taxon>
        <taxon>Methanobacteriati</taxon>
        <taxon>Methanobacteriota</taxon>
        <taxon>Stenosarchaea group</taxon>
        <taxon>Halobacteria</taxon>
        <taxon>Halobacteriales</taxon>
        <taxon>Haloferacaceae</taxon>
        <taxon>Haloquadratum</taxon>
    </lineage>
</organism>
<dbReference type="AlphaFoldDB" id="U1MPM2"/>
<proteinExistence type="predicted"/>
<dbReference type="EMBL" id="KE356560">
    <property type="protein sequence ID" value="ERG91884.1"/>
    <property type="molecule type" value="Genomic_DNA"/>
</dbReference>
<dbReference type="HOGENOM" id="CLU_2353167_0_0_2"/>
<protein>
    <submittedName>
        <fullName evidence="1">Uncharacterized protein</fullName>
    </submittedName>
</protein>